<protein>
    <submittedName>
        <fullName evidence="3">Uncharacterized protein (DUF58 family)</fullName>
    </submittedName>
</protein>
<evidence type="ECO:0000313" key="3">
    <source>
        <dbReference type="EMBL" id="MBM7715980.1"/>
    </source>
</evidence>
<evidence type="ECO:0000259" key="2">
    <source>
        <dbReference type="Pfam" id="PF01882"/>
    </source>
</evidence>
<dbReference type="Pfam" id="PF01882">
    <property type="entry name" value="DUF58"/>
    <property type="match status" value="1"/>
</dbReference>
<organism evidence="3 4">
    <name type="scientific">Siminovitchia thermophila</name>
    <dbReference type="NCBI Taxonomy" id="1245522"/>
    <lineage>
        <taxon>Bacteria</taxon>
        <taxon>Bacillati</taxon>
        <taxon>Bacillota</taxon>
        <taxon>Bacilli</taxon>
        <taxon>Bacillales</taxon>
        <taxon>Bacillaceae</taxon>
        <taxon>Siminovitchia</taxon>
    </lineage>
</organism>
<gene>
    <name evidence="3" type="ORF">JOC94_002991</name>
</gene>
<keyword evidence="4" id="KW-1185">Reference proteome</keyword>
<keyword evidence="1" id="KW-0812">Transmembrane</keyword>
<keyword evidence="1" id="KW-0472">Membrane</keyword>
<keyword evidence="1" id="KW-1133">Transmembrane helix</keyword>
<dbReference type="EMBL" id="JAFBFH010000020">
    <property type="protein sequence ID" value="MBM7715980.1"/>
    <property type="molecule type" value="Genomic_DNA"/>
</dbReference>
<dbReference type="PANTHER" id="PTHR33608:SF3">
    <property type="entry name" value="SLR2013 PROTEIN"/>
    <property type="match status" value="1"/>
</dbReference>
<dbReference type="InterPro" id="IPR002881">
    <property type="entry name" value="DUF58"/>
</dbReference>
<dbReference type="SUPFAM" id="SSF53300">
    <property type="entry name" value="vWA-like"/>
    <property type="match status" value="1"/>
</dbReference>
<dbReference type="PANTHER" id="PTHR33608">
    <property type="entry name" value="BLL2464 PROTEIN"/>
    <property type="match status" value="1"/>
</dbReference>
<feature type="transmembrane region" description="Helical" evidence="1">
    <location>
        <begin position="25"/>
        <end position="43"/>
    </location>
</feature>
<sequence>MTKLSKNWWGRFLFRDRGILPTKRLLILFGVLSMGLFMIGFFSEISWRAVIIINILLFLASLLDLLLSPKKGELTFERELPEQMERGLPDEIQVKVRNRSQHFVSYKFMDDLPQTFECPFPVFGHMQKESSASISYETTAWQRGRYEIIKLYVRYKSVLGLWEKQTTFDLPKTVKVIPDLTETKRYLESAQRYLLYEGTKIRKSQKGTGEFSQIRRYVPGDDPRMINWRQTAKLREVMTNEYAPEHGKYIMILIDCGRMMGAELAKGSRLERVLDAVVAVTAAALQKGDYVSVLAFSKEIKKYVPPAKGMEHLQTILEAIYDLEADPVEPNYAAVFAFLETVQKKRSLLLLFSDVRTFLHEEMALSYLQSLRRRHQFLIMGMEDLPLLERADDEPVTVQAAMIKSIAQQQILFKKREKAKWERQGLQLIEAPEESLAASAISGYIEIMNRNVL</sequence>
<feature type="domain" description="DUF58" evidence="2">
    <location>
        <begin position="214"/>
        <end position="378"/>
    </location>
</feature>
<reference evidence="3 4" key="1">
    <citation type="submission" date="2021-01" db="EMBL/GenBank/DDBJ databases">
        <title>Genomic Encyclopedia of Type Strains, Phase IV (KMG-IV): sequencing the most valuable type-strain genomes for metagenomic binning, comparative biology and taxonomic classification.</title>
        <authorList>
            <person name="Goeker M."/>
        </authorList>
    </citation>
    <scope>NUCLEOTIDE SEQUENCE [LARGE SCALE GENOMIC DNA]</scope>
    <source>
        <strain evidence="3 4">DSM 105453</strain>
    </source>
</reference>
<dbReference type="InterPro" id="IPR036465">
    <property type="entry name" value="vWFA_dom_sf"/>
</dbReference>
<name>A0ABS2R9C6_9BACI</name>
<dbReference type="Gene3D" id="3.40.50.410">
    <property type="entry name" value="von Willebrand factor, type A domain"/>
    <property type="match status" value="1"/>
</dbReference>
<comment type="caution">
    <text evidence="3">The sequence shown here is derived from an EMBL/GenBank/DDBJ whole genome shotgun (WGS) entry which is preliminary data.</text>
</comment>
<evidence type="ECO:0000313" key="4">
    <source>
        <dbReference type="Proteomes" id="UP000823485"/>
    </source>
</evidence>
<accession>A0ABS2R9C6</accession>
<proteinExistence type="predicted"/>
<dbReference type="Proteomes" id="UP000823485">
    <property type="component" value="Unassembled WGS sequence"/>
</dbReference>
<evidence type="ECO:0000256" key="1">
    <source>
        <dbReference type="SAM" id="Phobius"/>
    </source>
</evidence>
<dbReference type="RefSeq" id="WP_236017099.1">
    <property type="nucleotide sequence ID" value="NZ_JAFBFH010000020.1"/>
</dbReference>